<dbReference type="InterPro" id="IPR052344">
    <property type="entry name" value="Transposase-related"/>
</dbReference>
<proteinExistence type="predicted"/>
<accession>A0A4U7J6S9</accession>
<evidence type="ECO:0000259" key="3">
    <source>
        <dbReference type="Pfam" id="PF13007"/>
    </source>
</evidence>
<dbReference type="NCBIfam" id="NF033517">
    <property type="entry name" value="transpos_IS66"/>
    <property type="match status" value="1"/>
</dbReference>
<dbReference type="Proteomes" id="UP000306409">
    <property type="component" value="Chromosome"/>
</dbReference>
<organism evidence="5 6">
    <name type="scientific">Ruminiclostridium herbifermentans</name>
    <dbReference type="NCBI Taxonomy" id="2488810"/>
    <lineage>
        <taxon>Bacteria</taxon>
        <taxon>Bacillati</taxon>
        <taxon>Bacillota</taxon>
        <taxon>Clostridia</taxon>
        <taxon>Eubacteriales</taxon>
        <taxon>Oscillospiraceae</taxon>
        <taxon>Ruminiclostridium</taxon>
    </lineage>
</organism>
<dbReference type="InterPro" id="IPR039552">
    <property type="entry name" value="IS66_C"/>
</dbReference>
<feature type="domain" description="Transposase IS66 zinc-finger binding" evidence="2">
    <location>
        <begin position="120"/>
        <end position="164"/>
    </location>
</feature>
<feature type="domain" description="Transposase IS66 central" evidence="1">
    <location>
        <begin position="185"/>
        <end position="470"/>
    </location>
</feature>
<dbReference type="OrthoDB" id="1736463at2"/>
<evidence type="ECO:0000313" key="6">
    <source>
        <dbReference type="Proteomes" id="UP000306409"/>
    </source>
</evidence>
<feature type="domain" description="Transposase IS66 C-terminal" evidence="4">
    <location>
        <begin position="477"/>
        <end position="517"/>
    </location>
</feature>
<evidence type="ECO:0000259" key="4">
    <source>
        <dbReference type="Pfam" id="PF13817"/>
    </source>
</evidence>
<dbReference type="InterPro" id="IPR024474">
    <property type="entry name" value="Znf_dom_IS66"/>
</dbReference>
<protein>
    <submittedName>
        <fullName evidence="5">IS66 family transposase</fullName>
    </submittedName>
</protein>
<evidence type="ECO:0000259" key="1">
    <source>
        <dbReference type="Pfam" id="PF03050"/>
    </source>
</evidence>
<dbReference type="EMBL" id="CP061336">
    <property type="protein sequence ID" value="QNU68927.1"/>
    <property type="molecule type" value="Genomic_DNA"/>
</dbReference>
<dbReference type="KEGG" id="rher:EHE19_017160"/>
<dbReference type="Gene3D" id="1.20.5.490">
    <property type="entry name" value="Single helix bin"/>
    <property type="match status" value="1"/>
</dbReference>
<gene>
    <name evidence="5" type="ORF">EHE19_017160</name>
</gene>
<sequence>MVALENKNTNLENQNANLENKNTNLENKNAELTTKLNWFEEHFRLNQHRLYGSSSEKTARSEQMTLFNEAEALSDVKPQPPEPTIEDISYTRKKKQKGHKEEMLKELPCETIEYKLSEDERVCNTCGEALHEMSKEITKELKIIPPQVSVVEHVRYVYSCRNCEKTGIKTNVVTASMPKRALPGSIASADTIAYTMVQKYMYGIPLNRQEQSWKQLDVDISRQTMANWLISASNRWLTIVYDRMRQKLLEYDIICADETTVQVLNEPGRAAETTSYMWLYRTGRDGPPMALLEYQTTRARKHAKRFLGDFKGYLCTDAYQSYDGLDGVINIFCNAHARRKFDEALKSLPKEAADKNCVAKEGLKFFEELYKIEKVLHNVSPEERYEKRLEKSKPILDKFYEWLKYQRPRVTPKSTIGQAINYCINHMDNLAGYLKDGRLYIDNNNSERSMKSFAVLRKNFLFCNTQNGATASAVIFSIIETAKENNLKPFEYLKYLLEALPNIDTNSLDEIDRLLPWSEHIPEGCKLNKK</sequence>
<keyword evidence="6" id="KW-1185">Reference proteome</keyword>
<dbReference type="Pfam" id="PF13005">
    <property type="entry name" value="zf-IS66"/>
    <property type="match status" value="1"/>
</dbReference>
<feature type="domain" description="Transposase TnpC homeodomain" evidence="3">
    <location>
        <begin position="38"/>
        <end position="112"/>
    </location>
</feature>
<dbReference type="PANTHER" id="PTHR33678">
    <property type="entry name" value="BLL1576 PROTEIN"/>
    <property type="match status" value="1"/>
</dbReference>
<reference evidence="5 6" key="1">
    <citation type="submission" date="2020-09" db="EMBL/GenBank/DDBJ databases">
        <title>Characterization and genome sequencing of Ruminiclostridium sp. nov. MA18.</title>
        <authorList>
            <person name="Rettenmaier R."/>
            <person name="Kowollik M.-L."/>
            <person name="Liebl W."/>
            <person name="Zverlov V."/>
        </authorList>
    </citation>
    <scope>NUCLEOTIDE SEQUENCE [LARGE SCALE GENOMIC DNA]</scope>
    <source>
        <strain evidence="5 6">MA18</strain>
    </source>
</reference>
<name>A0A4U7J6S9_9FIRM</name>
<dbReference type="AlphaFoldDB" id="A0A4U7J6S9"/>
<evidence type="ECO:0000313" key="5">
    <source>
        <dbReference type="EMBL" id="QNU68927.1"/>
    </source>
</evidence>
<evidence type="ECO:0000259" key="2">
    <source>
        <dbReference type="Pfam" id="PF13005"/>
    </source>
</evidence>
<dbReference type="Pfam" id="PF03050">
    <property type="entry name" value="DDE_Tnp_IS66"/>
    <property type="match status" value="1"/>
</dbReference>
<dbReference type="Pfam" id="PF13007">
    <property type="entry name" value="LZ_Tnp_IS66"/>
    <property type="match status" value="1"/>
</dbReference>
<dbReference type="InterPro" id="IPR024463">
    <property type="entry name" value="Transposase_TnpC_homeodom"/>
</dbReference>
<dbReference type="Pfam" id="PF13817">
    <property type="entry name" value="DDE_Tnp_IS66_C"/>
    <property type="match status" value="1"/>
</dbReference>
<dbReference type="InterPro" id="IPR004291">
    <property type="entry name" value="Transposase_IS66_central"/>
</dbReference>